<evidence type="ECO:0000313" key="1">
    <source>
        <dbReference type="EMBL" id="OQD53715.1"/>
    </source>
</evidence>
<comment type="caution">
    <text evidence="1">The sequence shown here is derived from an EMBL/GenBank/DDBJ whole genome shotgun (WGS) entry which is preliminary data.</text>
</comment>
<accession>A0A1V6MMV3</accession>
<protein>
    <submittedName>
        <fullName evidence="1">Uncharacterized protein</fullName>
    </submittedName>
</protein>
<dbReference type="EMBL" id="MPOH02000016">
    <property type="protein sequence ID" value="OQD53715.1"/>
    <property type="molecule type" value="Genomic_DNA"/>
</dbReference>
<proteinExistence type="predicted"/>
<dbReference type="Proteomes" id="UP000184286">
    <property type="component" value="Unassembled WGS sequence"/>
</dbReference>
<sequence length="164" mass="18407">MTCMNDPYGIPRPRPVLPGEFPLWEEALALVDRDLDALLPDRGPLVLLALPPWDEDDSDREHVYVALPDGRWHGNDLWHGSASDPAAALAAVAEAAQDTVMECLWQVWPVCAEHRIGMHARREDGRPVWWCAGGRDPRDPAHVRAAVGELDAPHRPRRGRRGRR</sequence>
<reference evidence="2" key="1">
    <citation type="submission" date="2016-11" db="EMBL/GenBank/DDBJ databases">
        <authorList>
            <person name="Schniete J.K."/>
            <person name="Salih T."/>
            <person name="Algora Gallardo L."/>
            <person name="Martinez Fernandez S."/>
            <person name="Herron P.R."/>
        </authorList>
    </citation>
    <scope>NUCLEOTIDE SEQUENCE [LARGE SCALE GENOMIC DNA]</scope>
    <source>
        <strain evidence="2">DSM 41896</strain>
    </source>
</reference>
<dbReference type="AlphaFoldDB" id="A0A1V6MMV3"/>
<name>A0A1V6MMV3_9ACTN</name>
<reference evidence="1 2" key="2">
    <citation type="submission" date="2017-02" db="EMBL/GenBank/DDBJ databases">
        <title>Draft genome sequence of Streptomyces phaeoluteigriseus type strain DSM41896.</title>
        <authorList>
            <person name="Salih T.S."/>
            <person name="Algora Gallardo L."/>
            <person name="Melo Santos T."/>
            <person name="Filgueira Martinez S."/>
            <person name="Herron P.R."/>
        </authorList>
    </citation>
    <scope>NUCLEOTIDE SEQUENCE [LARGE SCALE GENOMIC DNA]</scope>
    <source>
        <strain evidence="1 2">DSM 41896</strain>
    </source>
</reference>
<dbReference type="OrthoDB" id="3213067at2"/>
<organism evidence="1 2">
    <name type="scientific">Streptomyces phaeoluteigriseus</name>
    <dbReference type="NCBI Taxonomy" id="114686"/>
    <lineage>
        <taxon>Bacteria</taxon>
        <taxon>Bacillati</taxon>
        <taxon>Actinomycetota</taxon>
        <taxon>Actinomycetes</taxon>
        <taxon>Kitasatosporales</taxon>
        <taxon>Streptomycetaceae</taxon>
        <taxon>Streptomyces</taxon>
        <taxon>Streptomyces aurantiacus group</taxon>
    </lineage>
</organism>
<gene>
    <name evidence="1" type="ORF">BM536_025915</name>
</gene>
<evidence type="ECO:0000313" key="2">
    <source>
        <dbReference type="Proteomes" id="UP000184286"/>
    </source>
</evidence>